<dbReference type="Gene3D" id="3.40.190.10">
    <property type="entry name" value="Periplasmic binding protein-like II"/>
    <property type="match status" value="2"/>
</dbReference>
<feature type="binding site" evidence="6">
    <location>
        <position position="32"/>
    </location>
    <ligand>
        <name>molybdate</name>
        <dbReference type="ChEBI" id="CHEBI:36264"/>
    </ligand>
</feature>
<proteinExistence type="inferred from homology"/>
<evidence type="ECO:0000256" key="6">
    <source>
        <dbReference type="PIRSR" id="PIRSR004846-1"/>
    </source>
</evidence>
<dbReference type="FunFam" id="3.40.190.10:FF:000035">
    <property type="entry name" value="Molybdate ABC transporter substrate-binding protein"/>
    <property type="match status" value="1"/>
</dbReference>
<sequence length="250" mass="27287">MNHLFRLTALATLMLAALPLQAKDITVSAAASLKDAFQEIADQYKHQHPDVDVKLNTAGSGALLQQLLQGAPVDVVAFADQKTMDMAVEKNAVDTSTRRTFVRNDLVLIVPKNSRTSASSLQDLKRPAINRIALSNPESVPVGRYAKAALEKAGLFTALQPKIITTQNVRHSLDYVARGEVDAGFVYRTDAVLMPQKVRITATIPLDTPVSYPIAVSTDSSDKAEAQRFLNYVLSPKGRQVLNKYGFSRP</sequence>
<evidence type="ECO:0000313" key="8">
    <source>
        <dbReference type="EMBL" id="KIC09210.1"/>
    </source>
</evidence>
<name>A0A0C1GSF3_9NEIS</name>
<dbReference type="GO" id="GO:0046872">
    <property type="term" value="F:metal ion binding"/>
    <property type="evidence" value="ECO:0007669"/>
    <property type="project" value="UniProtKB-KW"/>
</dbReference>
<evidence type="ECO:0000256" key="7">
    <source>
        <dbReference type="SAM" id="SignalP"/>
    </source>
</evidence>
<dbReference type="Proteomes" id="UP000031390">
    <property type="component" value="Unassembled WGS sequence"/>
</dbReference>
<feature type="binding site" evidence="6">
    <location>
        <position position="187"/>
    </location>
    <ligand>
        <name>molybdate</name>
        <dbReference type="ChEBI" id="CHEBI:36264"/>
    </ligand>
</feature>
<gene>
    <name evidence="9" type="primary">modA</name>
    <name evidence="8" type="ORF">MCC93_10250</name>
    <name evidence="9" type="ORF">MON37_01725</name>
</gene>
<accession>A0A0C1GSF3</accession>
<dbReference type="SUPFAM" id="SSF53850">
    <property type="entry name" value="Periplasmic binding protein-like II"/>
    <property type="match status" value="1"/>
</dbReference>
<evidence type="ECO:0000256" key="5">
    <source>
        <dbReference type="ARBA" id="ARBA00062515"/>
    </source>
</evidence>
<dbReference type="RefSeq" id="WP_039406815.1">
    <property type="nucleotide sequence ID" value="NZ_CP094242.1"/>
</dbReference>
<feature type="binding site" evidence="6">
    <location>
        <position position="169"/>
    </location>
    <ligand>
        <name>molybdate</name>
        <dbReference type="ChEBI" id="CHEBI:36264"/>
    </ligand>
</feature>
<dbReference type="NCBIfam" id="TIGR01256">
    <property type="entry name" value="modA"/>
    <property type="match status" value="1"/>
</dbReference>
<evidence type="ECO:0000313" key="11">
    <source>
        <dbReference type="Proteomes" id="UP000829504"/>
    </source>
</evidence>
<dbReference type="InterPro" id="IPR050682">
    <property type="entry name" value="ModA/WtpA"/>
</dbReference>
<keyword evidence="4 7" id="KW-0732">Signal</keyword>
<evidence type="ECO:0000256" key="4">
    <source>
        <dbReference type="ARBA" id="ARBA00022729"/>
    </source>
</evidence>
<dbReference type="EMBL" id="CP094242">
    <property type="protein sequence ID" value="UNV87688.1"/>
    <property type="molecule type" value="Genomic_DNA"/>
</dbReference>
<dbReference type="EMBL" id="JUFZ01000039">
    <property type="protein sequence ID" value="KIC09210.1"/>
    <property type="molecule type" value="Genomic_DNA"/>
</dbReference>
<comment type="subunit">
    <text evidence="5">The complex is composed of two ATP-binding proteins (ModC), two transmembrane proteins (ModB) and a solute-binding protein (ModA).</text>
</comment>
<dbReference type="PANTHER" id="PTHR30632">
    <property type="entry name" value="MOLYBDATE-BINDING PERIPLASMIC PROTEIN"/>
    <property type="match status" value="1"/>
</dbReference>
<keyword evidence="11" id="KW-1185">Reference proteome</keyword>
<dbReference type="GO" id="GO:0030973">
    <property type="term" value="F:molybdate ion binding"/>
    <property type="evidence" value="ECO:0007669"/>
    <property type="project" value="TreeGrafter"/>
</dbReference>
<dbReference type="PATRIC" id="fig|1056807.3.peg.989"/>
<evidence type="ECO:0000313" key="10">
    <source>
        <dbReference type="Proteomes" id="UP000031390"/>
    </source>
</evidence>
<reference evidence="8 10" key="1">
    <citation type="submission" date="2014-12" db="EMBL/GenBank/DDBJ databases">
        <title>Genome sequence of Morococcus cerebrosus.</title>
        <authorList>
            <person name="Shin S.-K."/>
            <person name="Yi H."/>
        </authorList>
    </citation>
    <scope>NUCLEOTIDE SEQUENCE [LARGE SCALE GENOMIC DNA]</scope>
    <source>
        <strain evidence="8 10">CIP 81.93</strain>
    </source>
</reference>
<dbReference type="InterPro" id="IPR005950">
    <property type="entry name" value="ModA"/>
</dbReference>
<comment type="similarity">
    <text evidence="1">Belongs to the bacterial solute-binding protein ModA family.</text>
</comment>
<feature type="chain" id="PRO_5002132839" evidence="7">
    <location>
        <begin position="23"/>
        <end position="250"/>
    </location>
</feature>
<reference evidence="9 11" key="2">
    <citation type="submission" date="2022-03" db="EMBL/GenBank/DDBJ databases">
        <title>Genome sequencing of Morococcus cerebrosus.</title>
        <authorList>
            <person name="Baek M.-G."/>
            <person name="Yi H."/>
        </authorList>
    </citation>
    <scope>NUCLEOTIDE SEQUENCE [LARGE SCALE GENOMIC DNA]</scope>
    <source>
        <strain evidence="9 11">CIP 81.93</strain>
    </source>
</reference>
<evidence type="ECO:0000256" key="3">
    <source>
        <dbReference type="ARBA" id="ARBA00022723"/>
    </source>
</evidence>
<evidence type="ECO:0000256" key="2">
    <source>
        <dbReference type="ARBA" id="ARBA00022505"/>
    </source>
</evidence>
<feature type="signal peptide" evidence="7">
    <location>
        <begin position="1"/>
        <end position="22"/>
    </location>
</feature>
<organism evidence="8 10">
    <name type="scientific">Morococcus cerebrosus</name>
    <dbReference type="NCBI Taxonomy" id="1056807"/>
    <lineage>
        <taxon>Bacteria</taxon>
        <taxon>Pseudomonadati</taxon>
        <taxon>Pseudomonadota</taxon>
        <taxon>Betaproteobacteria</taxon>
        <taxon>Neisseriales</taxon>
        <taxon>Neisseriaceae</taxon>
        <taxon>Morococcus</taxon>
    </lineage>
</organism>
<dbReference type="Proteomes" id="UP000829504">
    <property type="component" value="Chromosome"/>
</dbReference>
<dbReference type="PIRSF" id="PIRSF004846">
    <property type="entry name" value="ModA"/>
    <property type="match status" value="1"/>
</dbReference>
<protein>
    <submittedName>
        <fullName evidence="8">Molybdate ABC transporter substrate-binding protein</fullName>
    </submittedName>
</protein>
<dbReference type="GO" id="GO:1901359">
    <property type="term" value="F:tungstate binding"/>
    <property type="evidence" value="ECO:0007669"/>
    <property type="project" value="UniProtKB-ARBA"/>
</dbReference>
<evidence type="ECO:0000256" key="1">
    <source>
        <dbReference type="ARBA" id="ARBA00009175"/>
    </source>
</evidence>
<evidence type="ECO:0000313" key="9">
    <source>
        <dbReference type="EMBL" id="UNV87688.1"/>
    </source>
</evidence>
<dbReference type="Pfam" id="PF13531">
    <property type="entry name" value="SBP_bac_11"/>
    <property type="match status" value="1"/>
</dbReference>
<keyword evidence="2 6" id="KW-0500">Molybdenum</keyword>
<feature type="binding site" evidence="6">
    <location>
        <position position="60"/>
    </location>
    <ligand>
        <name>molybdate</name>
        <dbReference type="ChEBI" id="CHEBI:36264"/>
    </ligand>
</feature>
<dbReference type="AlphaFoldDB" id="A0A0C1GSF3"/>
<dbReference type="PANTHER" id="PTHR30632:SF0">
    <property type="entry name" value="SULFATE-BINDING PROTEIN"/>
    <property type="match status" value="1"/>
</dbReference>
<keyword evidence="3 6" id="KW-0479">Metal-binding</keyword>
<dbReference type="GO" id="GO:0015689">
    <property type="term" value="P:molybdate ion transport"/>
    <property type="evidence" value="ECO:0007669"/>
    <property type="project" value="InterPro"/>
</dbReference>